<feature type="transmembrane region" description="Helical" evidence="1">
    <location>
        <begin position="45"/>
        <end position="66"/>
    </location>
</feature>
<dbReference type="AlphaFoldDB" id="A0A1F8B1M5"/>
<comment type="caution">
    <text evidence="2">The sequence shown here is derived from an EMBL/GenBank/DDBJ whole genome shotgun (WGS) entry which is preliminary data.</text>
</comment>
<dbReference type="EMBL" id="MGGZ01000013">
    <property type="protein sequence ID" value="OGM57318.1"/>
    <property type="molecule type" value="Genomic_DNA"/>
</dbReference>
<keyword evidence="1" id="KW-1133">Transmembrane helix</keyword>
<name>A0A1F8B1M5_9BACT</name>
<accession>A0A1F8B1M5</accession>
<evidence type="ECO:0000256" key="1">
    <source>
        <dbReference type="SAM" id="Phobius"/>
    </source>
</evidence>
<dbReference type="Proteomes" id="UP000178313">
    <property type="component" value="Unassembled WGS sequence"/>
</dbReference>
<sequence length="122" mass="12689">MLNKLLAQVPPDPIFGDVKAPPGISRFGSVAEGGLTNFINNILKLLIVGAGVYAVFNLVFAGYAFLSAGDDPKKVAGAWAKISQTLLGLAFAAGAFVLAAIFGQLIFGDPNALLQIRIFGPQ</sequence>
<proteinExistence type="predicted"/>
<keyword evidence="1" id="KW-0472">Membrane</keyword>
<keyword evidence="1" id="KW-0812">Transmembrane</keyword>
<feature type="transmembrane region" description="Helical" evidence="1">
    <location>
        <begin position="86"/>
        <end position="107"/>
    </location>
</feature>
<gene>
    <name evidence="2" type="ORF">A3E46_01275</name>
</gene>
<protein>
    <recommendedName>
        <fullName evidence="4">Integral membrane protein</fullName>
    </recommendedName>
</protein>
<evidence type="ECO:0000313" key="2">
    <source>
        <dbReference type="EMBL" id="OGM57318.1"/>
    </source>
</evidence>
<evidence type="ECO:0008006" key="4">
    <source>
        <dbReference type="Google" id="ProtNLM"/>
    </source>
</evidence>
<reference evidence="2 3" key="1">
    <citation type="journal article" date="2016" name="Nat. Commun.">
        <title>Thousands of microbial genomes shed light on interconnected biogeochemical processes in an aquifer system.</title>
        <authorList>
            <person name="Anantharaman K."/>
            <person name="Brown C.T."/>
            <person name="Hug L.A."/>
            <person name="Sharon I."/>
            <person name="Castelle C.J."/>
            <person name="Probst A.J."/>
            <person name="Thomas B.C."/>
            <person name="Singh A."/>
            <person name="Wilkins M.J."/>
            <person name="Karaoz U."/>
            <person name="Brodie E.L."/>
            <person name="Williams K.H."/>
            <person name="Hubbard S.S."/>
            <person name="Banfield J.F."/>
        </authorList>
    </citation>
    <scope>NUCLEOTIDE SEQUENCE [LARGE SCALE GENOMIC DNA]</scope>
</reference>
<evidence type="ECO:0000313" key="3">
    <source>
        <dbReference type="Proteomes" id="UP000178313"/>
    </source>
</evidence>
<organism evidence="2 3">
    <name type="scientific">Candidatus Woesebacteria bacterium RIFCSPHIGHO2_12_FULL_46_16</name>
    <dbReference type="NCBI Taxonomy" id="1802513"/>
    <lineage>
        <taxon>Bacteria</taxon>
        <taxon>Candidatus Woeseibacteriota</taxon>
    </lineage>
</organism>
<dbReference type="STRING" id="1802513.A3E46_01275"/>